<feature type="transmembrane region" description="Helical" evidence="2">
    <location>
        <begin position="53"/>
        <end position="73"/>
    </location>
</feature>
<dbReference type="OrthoDB" id="4338751at2"/>
<organism evidence="3 4">
    <name type="scientific">Streptomyces triticagri</name>
    <dbReference type="NCBI Taxonomy" id="2293568"/>
    <lineage>
        <taxon>Bacteria</taxon>
        <taxon>Bacillati</taxon>
        <taxon>Actinomycetota</taxon>
        <taxon>Actinomycetes</taxon>
        <taxon>Kitasatosporales</taxon>
        <taxon>Streptomycetaceae</taxon>
        <taxon>Streptomyces</taxon>
    </lineage>
</organism>
<feature type="transmembrane region" description="Helical" evidence="2">
    <location>
        <begin position="78"/>
        <end position="96"/>
    </location>
</feature>
<comment type="caution">
    <text evidence="3">The sequence shown here is derived from an EMBL/GenBank/DDBJ whole genome shotgun (WGS) entry which is preliminary data.</text>
</comment>
<evidence type="ECO:0000313" key="3">
    <source>
        <dbReference type="EMBL" id="RFU86087.1"/>
    </source>
</evidence>
<sequence length="207" mass="21852">MVRNILGAVLALLGAAAAVTSPFRAWYDGRLGRQYRLTELFTANGVTETRSGLLASIFLPLVVAALITLLGVVLRSRLTVALAGVIVLGFTILWMVREGQAQGSLSVDADGNGLAIGVAQAFGGGLVLLLGALLMSGRRPPRRRRVDEGVPTAYEPPPTVPTLDHPQQPSPYTAGYEDGTRTQPTTEDDTWAQAPRPSERPPGSSGP</sequence>
<reference evidence="3 4" key="1">
    <citation type="submission" date="2018-08" db="EMBL/GenBank/DDBJ databases">
        <title>Isolation, diversity and antifungal activity of Actinobacteria from wheat.</title>
        <authorList>
            <person name="Han C."/>
        </authorList>
    </citation>
    <scope>NUCLEOTIDE SEQUENCE [LARGE SCALE GENOMIC DNA]</scope>
    <source>
        <strain evidence="3 4">NEAU-YY421</strain>
    </source>
</reference>
<keyword evidence="2" id="KW-0812">Transmembrane</keyword>
<feature type="transmembrane region" description="Helical" evidence="2">
    <location>
        <begin position="116"/>
        <end position="135"/>
    </location>
</feature>
<evidence type="ECO:0000313" key="4">
    <source>
        <dbReference type="Proteomes" id="UP000263094"/>
    </source>
</evidence>
<evidence type="ECO:0000256" key="1">
    <source>
        <dbReference type="SAM" id="MobiDB-lite"/>
    </source>
</evidence>
<accession>A0A372M703</accession>
<keyword evidence="2" id="KW-0472">Membrane</keyword>
<keyword evidence="2" id="KW-1133">Transmembrane helix</keyword>
<evidence type="ECO:0000256" key="2">
    <source>
        <dbReference type="SAM" id="Phobius"/>
    </source>
</evidence>
<name>A0A372M703_9ACTN</name>
<feature type="region of interest" description="Disordered" evidence="1">
    <location>
        <begin position="140"/>
        <end position="207"/>
    </location>
</feature>
<keyword evidence="4" id="KW-1185">Reference proteome</keyword>
<protein>
    <submittedName>
        <fullName evidence="3">Uncharacterized protein</fullName>
    </submittedName>
</protein>
<dbReference type="AlphaFoldDB" id="A0A372M703"/>
<dbReference type="RefSeq" id="WP_128556399.1">
    <property type="nucleotide sequence ID" value="NZ_QUAK01000076.1"/>
</dbReference>
<gene>
    <name evidence="3" type="ORF">DY218_14405</name>
</gene>
<dbReference type="EMBL" id="QUAK01000076">
    <property type="protein sequence ID" value="RFU86087.1"/>
    <property type="molecule type" value="Genomic_DNA"/>
</dbReference>
<proteinExistence type="predicted"/>
<dbReference type="Proteomes" id="UP000263094">
    <property type="component" value="Unassembled WGS sequence"/>
</dbReference>